<evidence type="ECO:0000313" key="3">
    <source>
        <dbReference type="Proteomes" id="UP000827185"/>
    </source>
</evidence>
<protein>
    <submittedName>
        <fullName evidence="2">Uncharacterized protein</fullName>
    </submittedName>
</protein>
<dbReference type="Proteomes" id="UP000827185">
    <property type="component" value="Segment"/>
</dbReference>
<gene>
    <name evidence="2" type="ORF">CPT_Paxi_010</name>
</gene>
<sequence>MDLKKLTFRMDKADGESRTVIVIASTPSIVGNYIRTKFAHPIVIHSDESLTLIKEETISNPKIVGTKPDFIFIDDFTELEEQVHANLCEIGLPEPILDKPEPCWSQGDRTYGKKNRRFKR</sequence>
<accession>A0AAE8BJ75</accession>
<reference evidence="2" key="1">
    <citation type="submission" date="2021-06" db="EMBL/GenBank/DDBJ databases">
        <title>Complete genome sequence of Stenotrophomonas maltophilia phage Paxi.</title>
        <authorList>
            <person name="Jeon E."/>
            <person name="Hudson A."/>
            <person name="Talcott A."/>
            <person name="Clark J."/>
            <person name="Liu M."/>
            <person name="Burrowes B."/>
        </authorList>
    </citation>
    <scope>NUCLEOTIDE SEQUENCE</scope>
</reference>
<evidence type="ECO:0000313" key="2">
    <source>
        <dbReference type="EMBL" id="QYW01781.1"/>
    </source>
</evidence>
<proteinExistence type="predicted"/>
<organism evidence="2 3">
    <name type="scientific">Stenotrophomonas phage Paxi</name>
    <dbReference type="NCBI Taxonomy" id="2859653"/>
    <lineage>
        <taxon>Viruses</taxon>
        <taxon>Duplodnaviria</taxon>
        <taxon>Heunggongvirae</taxon>
        <taxon>Uroviricota</taxon>
        <taxon>Caudoviricetes</taxon>
        <taxon>Schitoviridae</taxon>
        <taxon>Pokkenvirus</taxon>
        <taxon>Pokkenvirus paxi</taxon>
    </lineage>
</organism>
<feature type="region of interest" description="Disordered" evidence="1">
    <location>
        <begin position="99"/>
        <end position="120"/>
    </location>
</feature>
<name>A0AAE8BJ75_9CAUD</name>
<dbReference type="EMBL" id="MZ326856">
    <property type="protein sequence ID" value="QYW01781.1"/>
    <property type="molecule type" value="Genomic_DNA"/>
</dbReference>
<keyword evidence="3" id="KW-1185">Reference proteome</keyword>
<evidence type="ECO:0000256" key="1">
    <source>
        <dbReference type="SAM" id="MobiDB-lite"/>
    </source>
</evidence>